<dbReference type="EMBL" id="BARS01033313">
    <property type="protein sequence ID" value="GAG24565.1"/>
    <property type="molecule type" value="Genomic_DNA"/>
</dbReference>
<feature type="transmembrane region" description="Helical" evidence="1">
    <location>
        <begin position="12"/>
        <end position="35"/>
    </location>
</feature>
<protein>
    <recommendedName>
        <fullName evidence="2">DUF7144 domain-containing protein</fullName>
    </recommendedName>
</protein>
<name>X0W208_9ZZZZ</name>
<accession>X0W208</accession>
<keyword evidence="1" id="KW-0472">Membrane</keyword>
<feature type="transmembrane region" description="Helical" evidence="1">
    <location>
        <begin position="104"/>
        <end position="122"/>
    </location>
</feature>
<evidence type="ECO:0000259" key="2">
    <source>
        <dbReference type="Pfam" id="PF23636"/>
    </source>
</evidence>
<gene>
    <name evidence="3" type="ORF">S01H1_51619</name>
</gene>
<reference evidence="3" key="1">
    <citation type="journal article" date="2014" name="Front. Microbiol.">
        <title>High frequency of phylogenetically diverse reductive dehalogenase-homologous genes in deep subseafloor sedimentary metagenomes.</title>
        <authorList>
            <person name="Kawai M."/>
            <person name="Futagami T."/>
            <person name="Toyoda A."/>
            <person name="Takaki Y."/>
            <person name="Nishi S."/>
            <person name="Hori S."/>
            <person name="Arai W."/>
            <person name="Tsubouchi T."/>
            <person name="Morono Y."/>
            <person name="Uchiyama I."/>
            <person name="Ito T."/>
            <person name="Fujiyama A."/>
            <person name="Inagaki F."/>
            <person name="Takami H."/>
        </authorList>
    </citation>
    <scope>NUCLEOTIDE SEQUENCE</scope>
    <source>
        <strain evidence="3">Expedition CK06-06</strain>
    </source>
</reference>
<feature type="transmembrane region" description="Helical" evidence="1">
    <location>
        <begin position="47"/>
        <end position="71"/>
    </location>
</feature>
<dbReference type="AlphaFoldDB" id="X0W208"/>
<evidence type="ECO:0000313" key="3">
    <source>
        <dbReference type="EMBL" id="GAG24565.1"/>
    </source>
</evidence>
<comment type="caution">
    <text evidence="3">The sequence shown here is derived from an EMBL/GenBank/DDBJ whole genome shotgun (WGS) entry which is preliminary data.</text>
</comment>
<evidence type="ECO:0000256" key="1">
    <source>
        <dbReference type="SAM" id="Phobius"/>
    </source>
</evidence>
<dbReference type="InterPro" id="IPR055568">
    <property type="entry name" value="DUF7144"/>
</dbReference>
<proteinExistence type="predicted"/>
<organism evidence="3">
    <name type="scientific">marine sediment metagenome</name>
    <dbReference type="NCBI Taxonomy" id="412755"/>
    <lineage>
        <taxon>unclassified sequences</taxon>
        <taxon>metagenomes</taxon>
        <taxon>ecological metagenomes</taxon>
    </lineage>
</organism>
<keyword evidence="1" id="KW-0812">Transmembrane</keyword>
<feature type="transmembrane region" description="Helical" evidence="1">
    <location>
        <begin position="78"/>
        <end position="98"/>
    </location>
</feature>
<sequence length="145" mass="15714">MAGTTEERSGWVLFATTVFIVLGVFNTIYGLALLLNHEWLIVTSDTVWYIDISAWGWILLIIAVVQFLVAWGIANAEMWARILGVIAAGLALIGGFATVPYYPWYSITIMVLAAFVIWAITVHGKEVHEGQTAAAAPPPPPTATA</sequence>
<feature type="domain" description="DUF7144" evidence="2">
    <location>
        <begin position="11"/>
        <end position="124"/>
    </location>
</feature>
<dbReference type="Pfam" id="PF23636">
    <property type="entry name" value="DUF7144"/>
    <property type="match status" value="1"/>
</dbReference>
<keyword evidence="1" id="KW-1133">Transmembrane helix</keyword>